<dbReference type="InterPro" id="IPR000719">
    <property type="entry name" value="Prot_kinase_dom"/>
</dbReference>
<comment type="caution">
    <text evidence="10">The sequence shown here is derived from an EMBL/GenBank/DDBJ whole genome shotgun (WGS) entry which is preliminary data.</text>
</comment>
<gene>
    <name evidence="10" type="ORF">PPRIM_AZ9-3.1.T1380069</name>
</gene>
<dbReference type="FunFam" id="1.10.510.10:FF:000008">
    <property type="entry name" value="Non-specific serine/threonine protein kinase"/>
    <property type="match status" value="1"/>
</dbReference>
<dbReference type="InterPro" id="IPR008271">
    <property type="entry name" value="Ser/Thr_kinase_AS"/>
</dbReference>
<feature type="domain" description="Protein kinase" evidence="9">
    <location>
        <begin position="259"/>
        <end position="517"/>
    </location>
</feature>
<evidence type="ECO:0000313" key="11">
    <source>
        <dbReference type="Proteomes" id="UP000688137"/>
    </source>
</evidence>
<keyword evidence="5" id="KW-0418">Kinase</keyword>
<evidence type="ECO:0000256" key="5">
    <source>
        <dbReference type="ARBA" id="ARBA00022777"/>
    </source>
</evidence>
<dbReference type="AlphaFoldDB" id="A0A8S1Q1Q5"/>
<dbReference type="FunFam" id="3.30.200.20:FF:000042">
    <property type="entry name" value="Aurora kinase A"/>
    <property type="match status" value="1"/>
</dbReference>
<evidence type="ECO:0000256" key="7">
    <source>
        <dbReference type="PROSITE-ProRule" id="PRU10141"/>
    </source>
</evidence>
<dbReference type="PANTHER" id="PTHR24351">
    <property type="entry name" value="RIBOSOMAL PROTEIN S6 KINASE"/>
    <property type="match status" value="1"/>
</dbReference>
<keyword evidence="4 7" id="KW-0547">Nucleotide-binding</keyword>
<dbReference type="OMA" id="CIMITSL"/>
<evidence type="ECO:0000256" key="2">
    <source>
        <dbReference type="ARBA" id="ARBA00022553"/>
    </source>
</evidence>
<feature type="binding site" evidence="7">
    <location>
        <position position="288"/>
    </location>
    <ligand>
        <name>ATP</name>
        <dbReference type="ChEBI" id="CHEBI:30616"/>
    </ligand>
</feature>
<proteinExistence type="predicted"/>
<name>A0A8S1Q1Q5_PARPR</name>
<keyword evidence="2" id="KW-0597">Phosphoprotein</keyword>
<dbReference type="PROSITE" id="PS50011">
    <property type="entry name" value="PROTEIN_KINASE_DOM"/>
    <property type="match status" value="1"/>
</dbReference>
<sequence>MQHLSRPQLQLQEIVQQNNFKTCTNKSNKLSQSFNPCGLIAQSLSPTHKANQSTGLQGIDLRVLKKQGPPVQAKQYQQELLKLMISHKQLPIQKSVQKVNTSDTSNNLKSNITTDTRRTNSNQYQNTNAQTTKNQGFINLANQIIIIVHYENQQIKFPIDPSKTTGWLDEYLKQEIKKHSIHQYSSTGSQPDHVKITCGTGNESTNPEIVSFHTIDKNLPVDYYLQQTNKPLDIFSGQTLNLQPFFGTPQTSKVSLKDFIFVKCIGVGGFSRVYMVKKKSNGKFYAMKLIDKEFILQHKKQGIVQNERDIMTVLDHPFIIKLEYAFESKNFIIFVLEFCSGGELFWQLRQVKRMTEYQARFYFTEICLAMFYLHSLSIVYRDIKPENILIDIDGHIRIADFGLSKPNMSEEDYAYSFCGSPEYMAPEMLLKIGHNVQVDHYCLGALLYELVTGLPPYYSRDTEEIYESILNEELTFPEKLNLSNEIKDLLKGLLSKQPSERLCANKGLLELFTHPWFKDCDLVSILLKKVQPPFKPNQLQFNYDSNDLMNGELETREKLLGKTGLQQEIKIFQDFYFDQSEQKQMKIEQAKVLKQHCIMITSLQMQLLQKFKSIRKSTEPKESSNSKPLSPYTGSRQINQKQKIQSEQMSSLQKRIKSQQSSLGNVQPIQPNCIVSPQQSKIESLKRIISQNNFFMDRQNTLPTNNQQAGQSKDSIDSQLIYQNSQNMHKRVFSLKQRKK</sequence>
<keyword evidence="11" id="KW-1185">Reference proteome</keyword>
<dbReference type="GO" id="GO:0005524">
    <property type="term" value="F:ATP binding"/>
    <property type="evidence" value="ECO:0007669"/>
    <property type="project" value="UniProtKB-UniRule"/>
</dbReference>
<protein>
    <recommendedName>
        <fullName evidence="9">Protein kinase domain-containing protein</fullName>
    </recommendedName>
</protein>
<dbReference type="SMART" id="SM00220">
    <property type="entry name" value="S_TKc"/>
    <property type="match status" value="1"/>
</dbReference>
<evidence type="ECO:0000256" key="4">
    <source>
        <dbReference type="ARBA" id="ARBA00022741"/>
    </source>
</evidence>
<dbReference type="InterPro" id="IPR017441">
    <property type="entry name" value="Protein_kinase_ATP_BS"/>
</dbReference>
<dbReference type="GO" id="GO:0004674">
    <property type="term" value="F:protein serine/threonine kinase activity"/>
    <property type="evidence" value="ECO:0007669"/>
    <property type="project" value="UniProtKB-KW"/>
</dbReference>
<reference evidence="10" key="1">
    <citation type="submission" date="2021-01" db="EMBL/GenBank/DDBJ databases">
        <authorList>
            <consortium name="Genoscope - CEA"/>
            <person name="William W."/>
        </authorList>
    </citation>
    <scope>NUCLEOTIDE SEQUENCE</scope>
</reference>
<keyword evidence="3" id="KW-0808">Transferase</keyword>
<evidence type="ECO:0000256" key="6">
    <source>
        <dbReference type="ARBA" id="ARBA00022840"/>
    </source>
</evidence>
<feature type="region of interest" description="Disordered" evidence="8">
    <location>
        <begin position="98"/>
        <end position="122"/>
    </location>
</feature>
<evidence type="ECO:0000256" key="1">
    <source>
        <dbReference type="ARBA" id="ARBA00022527"/>
    </source>
</evidence>
<evidence type="ECO:0000256" key="3">
    <source>
        <dbReference type="ARBA" id="ARBA00022679"/>
    </source>
</evidence>
<dbReference type="InterPro" id="IPR045270">
    <property type="entry name" value="STKc_AGC"/>
</dbReference>
<dbReference type="CDD" id="cd05123">
    <property type="entry name" value="STKc_AGC"/>
    <property type="match status" value="1"/>
</dbReference>
<dbReference type="Pfam" id="PF00069">
    <property type="entry name" value="Pkinase"/>
    <property type="match status" value="1"/>
</dbReference>
<evidence type="ECO:0000256" key="8">
    <source>
        <dbReference type="SAM" id="MobiDB-lite"/>
    </source>
</evidence>
<dbReference type="EMBL" id="CAJJDM010000142">
    <property type="protein sequence ID" value="CAD8108809.1"/>
    <property type="molecule type" value="Genomic_DNA"/>
</dbReference>
<organism evidence="10 11">
    <name type="scientific">Paramecium primaurelia</name>
    <dbReference type="NCBI Taxonomy" id="5886"/>
    <lineage>
        <taxon>Eukaryota</taxon>
        <taxon>Sar</taxon>
        <taxon>Alveolata</taxon>
        <taxon>Ciliophora</taxon>
        <taxon>Intramacronucleata</taxon>
        <taxon>Oligohymenophorea</taxon>
        <taxon>Peniculida</taxon>
        <taxon>Parameciidae</taxon>
        <taxon>Paramecium</taxon>
    </lineage>
</organism>
<keyword evidence="1" id="KW-0723">Serine/threonine-protein kinase</keyword>
<dbReference type="PROSITE" id="PS00108">
    <property type="entry name" value="PROTEIN_KINASE_ST"/>
    <property type="match status" value="1"/>
</dbReference>
<keyword evidence="6 7" id="KW-0067">ATP-binding</keyword>
<dbReference type="PROSITE" id="PS00107">
    <property type="entry name" value="PROTEIN_KINASE_ATP"/>
    <property type="match status" value="1"/>
</dbReference>
<feature type="compositionally biased region" description="Polar residues" evidence="8">
    <location>
        <begin position="625"/>
        <end position="670"/>
    </location>
</feature>
<dbReference type="Proteomes" id="UP000688137">
    <property type="component" value="Unassembled WGS sequence"/>
</dbReference>
<evidence type="ECO:0000259" key="9">
    <source>
        <dbReference type="PROSITE" id="PS50011"/>
    </source>
</evidence>
<evidence type="ECO:0000313" key="10">
    <source>
        <dbReference type="EMBL" id="CAD8108809.1"/>
    </source>
</evidence>
<accession>A0A8S1Q1Q5</accession>
<feature type="region of interest" description="Disordered" evidence="8">
    <location>
        <begin position="614"/>
        <end position="670"/>
    </location>
</feature>